<dbReference type="InterPro" id="IPR003439">
    <property type="entry name" value="ABC_transporter-like_ATP-bd"/>
</dbReference>
<evidence type="ECO:0000256" key="4">
    <source>
        <dbReference type="ARBA" id="ARBA00022692"/>
    </source>
</evidence>
<evidence type="ECO:0000256" key="2">
    <source>
        <dbReference type="ARBA" id="ARBA00022448"/>
    </source>
</evidence>
<feature type="domain" description="ABC transporter" evidence="11">
    <location>
        <begin position="376"/>
        <end position="610"/>
    </location>
</feature>
<gene>
    <name evidence="13" type="ORF">GSY69_07830</name>
</gene>
<dbReference type="SUPFAM" id="SSF52540">
    <property type="entry name" value="P-loop containing nucleoside triphosphate hydrolases"/>
    <property type="match status" value="1"/>
</dbReference>
<feature type="transmembrane region" description="Helical" evidence="10">
    <location>
        <begin position="36"/>
        <end position="59"/>
    </location>
</feature>
<dbReference type="InterPro" id="IPR003593">
    <property type="entry name" value="AAA+_ATPase"/>
</dbReference>
<accession>A0A6N9H6Z6</accession>
<keyword evidence="7 10" id="KW-1133">Transmembrane helix</keyword>
<evidence type="ECO:0000256" key="3">
    <source>
        <dbReference type="ARBA" id="ARBA00022475"/>
    </source>
</evidence>
<dbReference type="GO" id="GO:0005886">
    <property type="term" value="C:plasma membrane"/>
    <property type="evidence" value="ECO:0007669"/>
    <property type="project" value="UniProtKB-SubCell"/>
</dbReference>
<dbReference type="SUPFAM" id="SSF90123">
    <property type="entry name" value="ABC transporter transmembrane region"/>
    <property type="match status" value="1"/>
</dbReference>
<organism evidence="13 14">
    <name type="scientific">Brevibacterium rongguiense</name>
    <dbReference type="NCBI Taxonomy" id="2695267"/>
    <lineage>
        <taxon>Bacteria</taxon>
        <taxon>Bacillati</taxon>
        <taxon>Actinomycetota</taxon>
        <taxon>Actinomycetes</taxon>
        <taxon>Micrococcales</taxon>
        <taxon>Brevibacteriaceae</taxon>
        <taxon>Brevibacterium</taxon>
    </lineage>
</organism>
<evidence type="ECO:0000256" key="9">
    <source>
        <dbReference type="ARBA" id="ARBA00061644"/>
    </source>
</evidence>
<dbReference type="AlphaFoldDB" id="A0A6N9H6Z6"/>
<dbReference type="RefSeq" id="WP_160953307.1">
    <property type="nucleotide sequence ID" value="NZ_WWEQ01000028.1"/>
</dbReference>
<keyword evidence="8 10" id="KW-0472">Membrane</keyword>
<dbReference type="InterPro" id="IPR017871">
    <property type="entry name" value="ABC_transporter-like_CS"/>
</dbReference>
<comment type="similarity">
    <text evidence="9">Belongs to the ABC transporter superfamily. Lipid exporter (TC 3.A.1.106) family.</text>
</comment>
<dbReference type="PANTHER" id="PTHR43394:SF1">
    <property type="entry name" value="ATP-BINDING CASSETTE SUB-FAMILY B MEMBER 10, MITOCHONDRIAL"/>
    <property type="match status" value="1"/>
</dbReference>
<dbReference type="Proteomes" id="UP000469215">
    <property type="component" value="Unassembled WGS sequence"/>
</dbReference>
<dbReference type="GO" id="GO:0016887">
    <property type="term" value="F:ATP hydrolysis activity"/>
    <property type="evidence" value="ECO:0007669"/>
    <property type="project" value="InterPro"/>
</dbReference>
<keyword evidence="5" id="KW-0547">Nucleotide-binding</keyword>
<evidence type="ECO:0000259" key="12">
    <source>
        <dbReference type="PROSITE" id="PS50929"/>
    </source>
</evidence>
<proteinExistence type="inferred from homology"/>
<dbReference type="Pfam" id="PF00664">
    <property type="entry name" value="ABC_membrane"/>
    <property type="match status" value="1"/>
</dbReference>
<keyword evidence="6 13" id="KW-0067">ATP-binding</keyword>
<keyword evidence="3" id="KW-1003">Cell membrane</keyword>
<comment type="caution">
    <text evidence="13">The sequence shown here is derived from an EMBL/GenBank/DDBJ whole genome shotgun (WGS) entry which is preliminary data.</text>
</comment>
<keyword evidence="14" id="KW-1185">Reference proteome</keyword>
<feature type="transmembrane region" description="Helical" evidence="10">
    <location>
        <begin position="182"/>
        <end position="200"/>
    </location>
</feature>
<dbReference type="PROSITE" id="PS50893">
    <property type="entry name" value="ABC_TRANSPORTER_2"/>
    <property type="match status" value="1"/>
</dbReference>
<sequence>MSAPASASAEAEPDALPPDISKRARRLLFSLVRPRLGSVIVLSLVIVVSACAATIGPVFVAQALDDGLPRAADGDFGALWSAIAAFVASALVGGAASFASTRLMGITAQRIMLDLRRRLFRHIQRLDLGYHERSTSGRLVARQSSDMESVQDFLSFALIESALGILSMAAIAVILVWLNVPLALIVFAGFIPLFFVSRAAQRAQRTAYRRTRTSIAKVIVHFTETMGGIRAVQAFRRQPAGRHTLAREDEQYCDANTDALRGVAWFSGLTRLIGNVTQFAIVIVGAWLVLEDAAQVGVLAAFLLYLRRFYNPLDELVQSFNLYQSASAALEKITAVLDTEPAVAEAREPVALPATGGGERAGGGRGGRADGAGRALEFRGVRFAYGDGPDVLPSFDLAVPAGQTVALVGSTGAGKSTLVKLLTRFYDPSAGAVLLDGVDLREVANAQLRRAVVMVTQESFLFSGTIADNIRVGRPEATDAQVEAAARAVGLDDYVRRLPAGYATDVKKRGGRLSSGQRQLVSFARVFLADPDVIVLDEATAHLDIPSERLVQNALETVLRGRTAIVIAHRLSTVEIADRVLVMEHGRIVEDGKPADLIAGTGRFAQLHAAWRDTLA</sequence>
<keyword evidence="4 10" id="KW-0812">Transmembrane</keyword>
<evidence type="ECO:0000256" key="8">
    <source>
        <dbReference type="ARBA" id="ARBA00023136"/>
    </source>
</evidence>
<dbReference type="PROSITE" id="PS50929">
    <property type="entry name" value="ABC_TM1F"/>
    <property type="match status" value="1"/>
</dbReference>
<dbReference type="Gene3D" id="3.40.50.300">
    <property type="entry name" value="P-loop containing nucleotide triphosphate hydrolases"/>
    <property type="match status" value="1"/>
</dbReference>
<dbReference type="Pfam" id="PF00005">
    <property type="entry name" value="ABC_tran"/>
    <property type="match status" value="1"/>
</dbReference>
<dbReference type="GO" id="GO:0015421">
    <property type="term" value="F:ABC-type oligopeptide transporter activity"/>
    <property type="evidence" value="ECO:0007669"/>
    <property type="project" value="TreeGrafter"/>
</dbReference>
<name>A0A6N9H6Z6_9MICO</name>
<dbReference type="EMBL" id="WWEQ01000028">
    <property type="protein sequence ID" value="MYM19877.1"/>
    <property type="molecule type" value="Genomic_DNA"/>
</dbReference>
<dbReference type="InterPro" id="IPR027417">
    <property type="entry name" value="P-loop_NTPase"/>
</dbReference>
<dbReference type="PROSITE" id="PS00211">
    <property type="entry name" value="ABC_TRANSPORTER_1"/>
    <property type="match status" value="1"/>
</dbReference>
<keyword evidence="2" id="KW-0813">Transport</keyword>
<evidence type="ECO:0000256" key="6">
    <source>
        <dbReference type="ARBA" id="ARBA00022840"/>
    </source>
</evidence>
<evidence type="ECO:0000259" key="11">
    <source>
        <dbReference type="PROSITE" id="PS50893"/>
    </source>
</evidence>
<evidence type="ECO:0000313" key="14">
    <source>
        <dbReference type="Proteomes" id="UP000469215"/>
    </source>
</evidence>
<feature type="domain" description="ABC transmembrane type-1" evidence="12">
    <location>
        <begin position="40"/>
        <end position="325"/>
    </location>
</feature>
<reference evidence="13 14" key="1">
    <citation type="submission" date="2020-01" db="EMBL/GenBank/DDBJ databases">
        <authorList>
            <person name="Deng T."/>
        </authorList>
    </citation>
    <scope>NUCLEOTIDE SEQUENCE [LARGE SCALE GENOMIC DNA]</scope>
    <source>
        <strain evidence="13 14">5221</strain>
    </source>
</reference>
<dbReference type="FunFam" id="3.40.50.300:FF:000299">
    <property type="entry name" value="ABC transporter ATP-binding protein/permease"/>
    <property type="match status" value="1"/>
</dbReference>
<dbReference type="PANTHER" id="PTHR43394">
    <property type="entry name" value="ATP-DEPENDENT PERMEASE MDL1, MITOCHONDRIAL"/>
    <property type="match status" value="1"/>
</dbReference>
<dbReference type="GO" id="GO:0005524">
    <property type="term" value="F:ATP binding"/>
    <property type="evidence" value="ECO:0007669"/>
    <property type="project" value="UniProtKB-KW"/>
</dbReference>
<comment type="subcellular location">
    <subcellularLocation>
        <location evidence="1">Cell membrane</location>
        <topology evidence="1">Multi-pass membrane protein</topology>
    </subcellularLocation>
</comment>
<feature type="transmembrane region" description="Helical" evidence="10">
    <location>
        <begin position="279"/>
        <end position="306"/>
    </location>
</feature>
<protein>
    <submittedName>
        <fullName evidence="13">ATP-binding cassette domain-containing protein</fullName>
    </submittedName>
</protein>
<evidence type="ECO:0000313" key="13">
    <source>
        <dbReference type="EMBL" id="MYM19877.1"/>
    </source>
</evidence>
<dbReference type="InterPro" id="IPR036640">
    <property type="entry name" value="ABC1_TM_sf"/>
</dbReference>
<dbReference type="SMART" id="SM00382">
    <property type="entry name" value="AAA"/>
    <property type="match status" value="1"/>
</dbReference>
<dbReference type="CDD" id="cd18546">
    <property type="entry name" value="ABC_6TM_Rv0194_D2_like"/>
    <property type="match status" value="1"/>
</dbReference>
<dbReference type="InterPro" id="IPR039421">
    <property type="entry name" value="Type_1_exporter"/>
</dbReference>
<evidence type="ECO:0000256" key="10">
    <source>
        <dbReference type="SAM" id="Phobius"/>
    </source>
</evidence>
<evidence type="ECO:0000256" key="7">
    <source>
        <dbReference type="ARBA" id="ARBA00022989"/>
    </source>
</evidence>
<feature type="transmembrane region" description="Helical" evidence="10">
    <location>
        <begin position="79"/>
        <end position="100"/>
    </location>
</feature>
<dbReference type="Gene3D" id="1.20.1560.10">
    <property type="entry name" value="ABC transporter type 1, transmembrane domain"/>
    <property type="match status" value="1"/>
</dbReference>
<dbReference type="InterPro" id="IPR011527">
    <property type="entry name" value="ABC1_TM_dom"/>
</dbReference>
<feature type="transmembrane region" description="Helical" evidence="10">
    <location>
        <begin position="153"/>
        <end position="176"/>
    </location>
</feature>
<evidence type="ECO:0000256" key="1">
    <source>
        <dbReference type="ARBA" id="ARBA00004651"/>
    </source>
</evidence>
<evidence type="ECO:0000256" key="5">
    <source>
        <dbReference type="ARBA" id="ARBA00022741"/>
    </source>
</evidence>